<dbReference type="PANTHER" id="PTHR21110">
    <property type="entry name" value="PHOSPHOPENTOMUTASE"/>
    <property type="match status" value="1"/>
</dbReference>
<dbReference type="PANTHER" id="PTHR21110:SF0">
    <property type="entry name" value="PHOSPHOPENTOMUTASE"/>
    <property type="match status" value="1"/>
</dbReference>
<gene>
    <name evidence="5" type="primary">deoB</name>
    <name evidence="8" type="ORF">EDX97_10920</name>
</gene>
<dbReference type="NCBIfam" id="NF003766">
    <property type="entry name" value="PRK05362.1"/>
    <property type="match status" value="1"/>
</dbReference>
<proteinExistence type="inferred from homology"/>
<dbReference type="RefSeq" id="WP_128521182.1">
    <property type="nucleotide sequence ID" value="NZ_RJQC01000005.1"/>
</dbReference>
<sequence>MRYQRIFTIVLDSFGVGQAQDANQFGDFGADTYGHIQAHMSLHIPNLRKLGLDALYTPQDHQGIALRLAEHGASKDTLSGHWELMGVVVDSPFQVFSSFPDALIETLEQATNHTFIGNKAASGTQILAELGHVETETNGSTLILYTSADSVLQICGNEEIIGLEELYRVCQTAREITMQPQWKVGRVIARPYIIRNGQYIRTDHRKDYAVAPIQPTVLDYLPYTIGIGKISDIFSGQGISESYHSTSSVHGMKQTIAMLEKEFRGLCFTNLVDFDAKWGHRRDVEGYGHELEQFDVLLGECLKKMKKDDLLILTADHGNDPTWKGTDHTRENVPCLCYSPQLSRRETLPIGSFGDVGSTILYNFGIVQPTYMIGEPIWDIFKL</sequence>
<name>A0A3N0HWH3_9FIRM</name>
<dbReference type="EMBL" id="RJQC01000005">
    <property type="protein sequence ID" value="RNM29135.1"/>
    <property type="molecule type" value="Genomic_DNA"/>
</dbReference>
<dbReference type="GO" id="GO:0006015">
    <property type="term" value="P:5-phosphoribose 1-diphosphate biosynthetic process"/>
    <property type="evidence" value="ECO:0007669"/>
    <property type="project" value="UniProtKB-UniPathway"/>
</dbReference>
<dbReference type="EC" id="5.4.2.7" evidence="5 6"/>
<evidence type="ECO:0000256" key="5">
    <source>
        <dbReference type="HAMAP-Rule" id="MF_00740"/>
    </source>
</evidence>
<dbReference type="InterPro" id="IPR010045">
    <property type="entry name" value="DeoB"/>
</dbReference>
<dbReference type="Gene3D" id="3.30.70.1250">
    <property type="entry name" value="Phosphopentomutase"/>
    <property type="match status" value="1"/>
</dbReference>
<comment type="function">
    <text evidence="5">Isomerase that catalyzes the conversion of deoxy-ribose 1-phosphate (dRib-1-P) and ribose 1-phosphate (Rib-1-P) to deoxy-ribose 5-phosphate (dRib-5-P) and ribose 5-phosphate (Rib-5-P), respectively.</text>
</comment>
<dbReference type="GO" id="GO:0008973">
    <property type="term" value="F:phosphopentomutase activity"/>
    <property type="evidence" value="ECO:0007669"/>
    <property type="project" value="UniProtKB-UniRule"/>
</dbReference>
<dbReference type="AlphaFoldDB" id="A0A3N0HWH3"/>
<comment type="similarity">
    <text evidence="1 5">Belongs to the phosphopentomutase family.</text>
</comment>
<comment type="catalytic activity">
    <reaction evidence="5">
        <text>alpha-D-ribose 1-phosphate = D-ribose 5-phosphate</text>
        <dbReference type="Rhea" id="RHEA:18793"/>
        <dbReference type="ChEBI" id="CHEBI:57720"/>
        <dbReference type="ChEBI" id="CHEBI:78346"/>
        <dbReference type="EC" id="5.4.2.7"/>
    </reaction>
</comment>
<dbReference type="OrthoDB" id="9769930at2"/>
<dbReference type="Pfam" id="PF01676">
    <property type="entry name" value="Metalloenzyme"/>
    <property type="match status" value="1"/>
</dbReference>
<feature type="binding site" evidence="5">
    <location>
        <position position="275"/>
    </location>
    <ligand>
        <name>Mn(2+)</name>
        <dbReference type="ChEBI" id="CHEBI:29035"/>
        <label>2</label>
    </ligand>
</feature>
<comment type="catalytic activity">
    <reaction evidence="5">
        <text>2-deoxy-alpha-D-ribose 1-phosphate = 2-deoxy-D-ribose 5-phosphate</text>
        <dbReference type="Rhea" id="RHEA:27658"/>
        <dbReference type="ChEBI" id="CHEBI:57259"/>
        <dbReference type="ChEBI" id="CHEBI:62877"/>
        <dbReference type="EC" id="5.4.2.7"/>
    </reaction>
</comment>
<dbReference type="Proteomes" id="UP000276568">
    <property type="component" value="Unassembled WGS sequence"/>
</dbReference>
<feature type="binding site" evidence="5">
    <location>
        <position position="280"/>
    </location>
    <ligand>
        <name>Mn(2+)</name>
        <dbReference type="ChEBI" id="CHEBI:29035"/>
        <label>2</label>
    </ligand>
</feature>
<reference evidence="8 9" key="1">
    <citation type="submission" date="2018-11" db="EMBL/GenBank/DDBJ databases">
        <title>Clostridium sp. nov., a member of the family Erysipelotrichaceae isolated from pig faeces.</title>
        <authorList>
            <person name="Chang Y.-H."/>
        </authorList>
    </citation>
    <scope>NUCLEOTIDE SEQUENCE [LARGE SCALE GENOMIC DNA]</scope>
    <source>
        <strain evidence="8 9">YH-panp20</strain>
    </source>
</reference>
<dbReference type="SUPFAM" id="SSF143856">
    <property type="entry name" value="DeoB insert domain-like"/>
    <property type="match status" value="1"/>
</dbReference>
<comment type="caution">
    <text evidence="8">The sequence shown here is derived from an EMBL/GenBank/DDBJ whole genome shotgun (WGS) entry which is preliminary data.</text>
</comment>
<comment type="pathway">
    <text evidence="5">Carbohydrate degradation; 2-deoxy-D-ribose 1-phosphate degradation; D-glyceraldehyde 3-phosphate and acetaldehyde from 2-deoxy-alpha-D-ribose 1-phosphate: step 1/2.</text>
</comment>
<dbReference type="CDD" id="cd16009">
    <property type="entry name" value="PPM"/>
    <property type="match status" value="1"/>
</dbReference>
<organism evidence="8 9">
    <name type="scientific">Absicoccus porci</name>
    <dbReference type="NCBI Taxonomy" id="2486576"/>
    <lineage>
        <taxon>Bacteria</taxon>
        <taxon>Bacillati</taxon>
        <taxon>Bacillota</taxon>
        <taxon>Erysipelotrichia</taxon>
        <taxon>Erysipelotrichales</taxon>
        <taxon>Erysipelotrichaceae</taxon>
        <taxon>Absicoccus</taxon>
    </lineage>
</organism>
<keyword evidence="9" id="KW-1185">Reference proteome</keyword>
<keyword evidence="5" id="KW-0963">Cytoplasm</keyword>
<evidence type="ECO:0000313" key="9">
    <source>
        <dbReference type="Proteomes" id="UP000276568"/>
    </source>
</evidence>
<evidence type="ECO:0000256" key="4">
    <source>
        <dbReference type="ARBA" id="ARBA00023235"/>
    </source>
</evidence>
<dbReference type="Gene3D" id="3.40.720.10">
    <property type="entry name" value="Alkaline Phosphatase, subunit A"/>
    <property type="match status" value="1"/>
</dbReference>
<protein>
    <recommendedName>
        <fullName evidence="5 6">Phosphopentomutase</fullName>
        <ecNumber evidence="5 6">5.4.2.7</ecNumber>
    </recommendedName>
    <alternativeName>
        <fullName evidence="5">Phosphodeoxyribomutase</fullName>
    </alternativeName>
</protein>
<dbReference type="GO" id="GO:0005829">
    <property type="term" value="C:cytosol"/>
    <property type="evidence" value="ECO:0007669"/>
    <property type="project" value="TreeGrafter"/>
</dbReference>
<evidence type="ECO:0000256" key="3">
    <source>
        <dbReference type="ARBA" id="ARBA00023211"/>
    </source>
</evidence>
<accession>A0A3N0HWH3</accession>
<dbReference type="GO" id="GO:0030145">
    <property type="term" value="F:manganese ion binding"/>
    <property type="evidence" value="ECO:0007669"/>
    <property type="project" value="UniProtKB-UniRule"/>
</dbReference>
<feature type="binding site" evidence="5">
    <location>
        <position position="316"/>
    </location>
    <ligand>
        <name>Mn(2+)</name>
        <dbReference type="ChEBI" id="CHEBI:29035"/>
        <label>1</label>
    </ligand>
</feature>
<feature type="domain" description="Metalloenzyme" evidence="7">
    <location>
        <begin position="5"/>
        <end position="366"/>
    </location>
</feature>
<keyword evidence="3 5" id="KW-0464">Manganese</keyword>
<comment type="cofactor">
    <cofactor evidence="5">
        <name>Mn(2+)</name>
        <dbReference type="ChEBI" id="CHEBI:29035"/>
    </cofactor>
    <text evidence="5">Binds 2 manganese ions.</text>
</comment>
<evidence type="ECO:0000256" key="6">
    <source>
        <dbReference type="NCBIfam" id="TIGR01696"/>
    </source>
</evidence>
<evidence type="ECO:0000313" key="8">
    <source>
        <dbReference type="EMBL" id="RNM29135.1"/>
    </source>
</evidence>
<dbReference type="NCBIfam" id="TIGR01696">
    <property type="entry name" value="deoB"/>
    <property type="match status" value="1"/>
</dbReference>
<dbReference type="SUPFAM" id="SSF53649">
    <property type="entry name" value="Alkaline phosphatase-like"/>
    <property type="match status" value="1"/>
</dbReference>
<evidence type="ECO:0000256" key="2">
    <source>
        <dbReference type="ARBA" id="ARBA00022723"/>
    </source>
</evidence>
<keyword evidence="2 5" id="KW-0479">Metal-binding</keyword>
<keyword evidence="4 5" id="KW-0413">Isomerase</keyword>
<dbReference type="GO" id="GO:0009117">
    <property type="term" value="P:nucleotide metabolic process"/>
    <property type="evidence" value="ECO:0007669"/>
    <property type="project" value="UniProtKB-UniRule"/>
</dbReference>
<evidence type="ECO:0000259" key="7">
    <source>
        <dbReference type="Pfam" id="PF01676"/>
    </source>
</evidence>
<feature type="binding site" evidence="5">
    <location>
        <position position="317"/>
    </location>
    <ligand>
        <name>Mn(2+)</name>
        <dbReference type="ChEBI" id="CHEBI:29035"/>
        <label>1</label>
    </ligand>
</feature>
<evidence type="ECO:0000256" key="1">
    <source>
        <dbReference type="ARBA" id="ARBA00010373"/>
    </source>
</evidence>
<dbReference type="InterPro" id="IPR006124">
    <property type="entry name" value="Metalloenzyme"/>
</dbReference>
<dbReference type="GO" id="GO:0006018">
    <property type="term" value="P:2-deoxyribose 1-phosphate catabolic process"/>
    <property type="evidence" value="ECO:0007669"/>
    <property type="project" value="UniProtKB-UniRule"/>
</dbReference>
<dbReference type="InterPro" id="IPR024052">
    <property type="entry name" value="Phosphopentomutase_DeoB_cap_sf"/>
</dbReference>
<dbReference type="UniPathway" id="UPA00087">
    <property type="reaction ID" value="UER00173"/>
</dbReference>
<feature type="binding site" evidence="5">
    <location>
        <position position="328"/>
    </location>
    <ligand>
        <name>Mn(2+)</name>
        <dbReference type="ChEBI" id="CHEBI:29035"/>
        <label>2</label>
    </ligand>
</feature>
<dbReference type="HAMAP" id="MF_00740">
    <property type="entry name" value="Phosphopentomut"/>
    <property type="match status" value="1"/>
</dbReference>
<feature type="binding site" evidence="5">
    <location>
        <position position="12"/>
    </location>
    <ligand>
        <name>Mn(2+)</name>
        <dbReference type="ChEBI" id="CHEBI:29035"/>
        <label>1</label>
    </ligand>
</feature>
<dbReference type="InterPro" id="IPR017850">
    <property type="entry name" value="Alkaline_phosphatase_core_sf"/>
</dbReference>
<dbReference type="GO" id="GO:0043094">
    <property type="term" value="P:metabolic compound salvage"/>
    <property type="evidence" value="ECO:0007669"/>
    <property type="project" value="UniProtKB-UniRule"/>
</dbReference>
<dbReference type="GO" id="GO:0000287">
    <property type="term" value="F:magnesium ion binding"/>
    <property type="evidence" value="ECO:0007669"/>
    <property type="project" value="UniProtKB-UniRule"/>
</dbReference>
<comment type="subcellular location">
    <subcellularLocation>
        <location evidence="5">Cytoplasm</location>
    </subcellularLocation>
</comment>
<dbReference type="PIRSF" id="PIRSF001491">
    <property type="entry name" value="Ppentomutase"/>
    <property type="match status" value="1"/>
</dbReference>